<feature type="short sequence motif" description="GXWXGXG" evidence="1">
    <location>
        <begin position="21"/>
        <end position="27"/>
    </location>
</feature>
<dbReference type="Gene3D" id="2.40.128.20">
    <property type="match status" value="1"/>
</dbReference>
<evidence type="ECO:0000259" key="2">
    <source>
        <dbReference type="Pfam" id="PF08768"/>
    </source>
</evidence>
<sequence length="177" mass="20126">MEIVFEHELHPDLKSLEWLVGTWEGDGVGDYPTIEQFRFTQQISFTHIGKPYLIYTSRTWRLDEEFKQREALAMETGFWRVPGGGRNVEVLLSHPTGVQEIYTGEVTFNKVELVTDVVARTETAKEITGGKRLYGLFPAQDGTDDRDLGWVYEMAAMGHPLQVHMSAQLKKAPPQQG</sequence>
<comment type="cofactor">
    <cofactor evidence="1">
        <name>heme b</name>
        <dbReference type="ChEBI" id="CHEBI:60344"/>
    </cofactor>
    <text evidence="1">Binds 1 heme b group per subunit, that coordinates a highly solvent-exposed Fe(III) atom.</text>
</comment>
<keyword evidence="1" id="KW-0413">Isomerase</keyword>
<comment type="similarity">
    <text evidence="1">Belongs to the nitrobindin family.</text>
</comment>
<accession>A0A3N1DCG9</accession>
<keyword evidence="1" id="KW-0349">Heme</keyword>
<dbReference type="HAMAP" id="MF_01297">
    <property type="entry name" value="nitrobindin"/>
    <property type="match status" value="1"/>
</dbReference>
<dbReference type="Proteomes" id="UP000272400">
    <property type="component" value="Unassembled WGS sequence"/>
</dbReference>
<comment type="pathway">
    <text evidence="1">Nitrogen metabolism.</text>
</comment>
<dbReference type="InterPro" id="IPR012674">
    <property type="entry name" value="Calycin"/>
</dbReference>
<dbReference type="GO" id="GO:0020037">
    <property type="term" value="F:heme binding"/>
    <property type="evidence" value="ECO:0007669"/>
    <property type="project" value="UniProtKB-UniRule"/>
</dbReference>
<organism evidence="3 4">
    <name type="scientific">Actinocorallia herbida</name>
    <dbReference type="NCBI Taxonomy" id="58109"/>
    <lineage>
        <taxon>Bacteria</taxon>
        <taxon>Bacillati</taxon>
        <taxon>Actinomycetota</taxon>
        <taxon>Actinomycetes</taxon>
        <taxon>Streptosporangiales</taxon>
        <taxon>Thermomonosporaceae</taxon>
        <taxon>Actinocorallia</taxon>
    </lineage>
</organism>
<dbReference type="SUPFAM" id="SSF50814">
    <property type="entry name" value="Lipocalins"/>
    <property type="match status" value="1"/>
</dbReference>
<dbReference type="InterPro" id="IPR045165">
    <property type="entry name" value="Nitrobindin"/>
</dbReference>
<keyword evidence="1" id="KW-0408">Iron</keyword>
<feature type="binding site" description="axial binding residue" evidence="1">
    <location>
        <position position="164"/>
    </location>
    <ligand>
        <name>heme b</name>
        <dbReference type="ChEBI" id="CHEBI:60344"/>
    </ligand>
    <ligandPart>
        <name>Fe</name>
        <dbReference type="ChEBI" id="CHEBI:18248"/>
    </ligandPart>
</feature>
<dbReference type="Pfam" id="PF08768">
    <property type="entry name" value="THAP4_heme-bd"/>
    <property type="match status" value="1"/>
</dbReference>
<evidence type="ECO:0000256" key="1">
    <source>
        <dbReference type="HAMAP-Rule" id="MF_01297"/>
    </source>
</evidence>
<protein>
    <recommendedName>
        <fullName evidence="1">Peroxynitrite isomerase</fullName>
        <ecNumber evidence="1">5.99.-.-</ecNumber>
    </recommendedName>
    <alternativeName>
        <fullName evidence="1">Ferric nitrobindin</fullName>
        <shortName evidence="1">Nb(III)</shortName>
    </alternativeName>
</protein>
<feature type="binding site" evidence="1">
    <location>
        <position position="125"/>
    </location>
    <ligand>
        <name>heme b</name>
        <dbReference type="ChEBI" id="CHEBI:60344"/>
    </ligand>
</feature>
<keyword evidence="1" id="KW-0479">Metal-binding</keyword>
<feature type="domain" description="THAP4-like heme-binding" evidence="2">
    <location>
        <begin position="12"/>
        <end position="171"/>
    </location>
</feature>
<proteinExistence type="inferred from homology"/>
<dbReference type="PANTHER" id="PTHR15854:SF4">
    <property type="entry name" value="PEROXYNITRITE ISOMERASE THAP4"/>
    <property type="match status" value="1"/>
</dbReference>
<feature type="binding site" evidence="1">
    <location>
        <position position="33"/>
    </location>
    <ligand>
        <name>heme b</name>
        <dbReference type="ChEBI" id="CHEBI:60344"/>
    </ligand>
</feature>
<dbReference type="InterPro" id="IPR022939">
    <property type="entry name" value="Nb(III)_bact/plant"/>
</dbReference>
<dbReference type="GO" id="GO:0046872">
    <property type="term" value="F:metal ion binding"/>
    <property type="evidence" value="ECO:0007669"/>
    <property type="project" value="UniProtKB-KW"/>
</dbReference>
<dbReference type="PANTHER" id="PTHR15854">
    <property type="entry name" value="THAP4 PROTEIN"/>
    <property type="match status" value="1"/>
</dbReference>
<dbReference type="GO" id="GO:0062213">
    <property type="term" value="F:peroxynitrite isomerase activity"/>
    <property type="evidence" value="ECO:0007669"/>
    <property type="project" value="UniProtKB-UniRule"/>
</dbReference>
<comment type="domain">
    <text evidence="1">Forms a 10-stranded antiparallel beta-barrel structure able to accommodate a hydrophobic ligand in its interior. In fact, this fold hosts the heme group, which is located in a wide surface cleft.</text>
</comment>
<reference evidence="3 4" key="1">
    <citation type="submission" date="2018-11" db="EMBL/GenBank/DDBJ databases">
        <title>Sequencing the genomes of 1000 actinobacteria strains.</title>
        <authorList>
            <person name="Klenk H.-P."/>
        </authorList>
    </citation>
    <scope>NUCLEOTIDE SEQUENCE [LARGE SCALE GENOMIC DNA]</scope>
    <source>
        <strain evidence="3 4">DSM 44254</strain>
    </source>
</reference>
<comment type="catalytic activity">
    <reaction evidence="1">
        <text>peroxynitrite = nitrate</text>
        <dbReference type="Rhea" id="RHEA:63116"/>
        <dbReference type="ChEBI" id="CHEBI:17632"/>
        <dbReference type="ChEBI" id="CHEBI:25941"/>
    </reaction>
</comment>
<dbReference type="AlphaFoldDB" id="A0A3N1DCG9"/>
<dbReference type="EC" id="5.99.-.-" evidence="1"/>
<dbReference type="OrthoDB" id="4804006at2"/>
<evidence type="ECO:0000313" key="4">
    <source>
        <dbReference type="Proteomes" id="UP000272400"/>
    </source>
</evidence>
<evidence type="ECO:0000313" key="3">
    <source>
        <dbReference type="EMBL" id="ROO91199.1"/>
    </source>
</evidence>
<dbReference type="CDD" id="cd07828">
    <property type="entry name" value="lipocalin_heme-bd-THAP4-like"/>
    <property type="match status" value="1"/>
</dbReference>
<keyword evidence="4" id="KW-1185">Reference proteome</keyword>
<name>A0A3N1DCG9_9ACTN</name>
<comment type="caution">
    <text evidence="3">The sequence shown here is derived from an EMBL/GenBank/DDBJ whole genome shotgun (WGS) entry which is preliminary data.</text>
</comment>
<gene>
    <name evidence="3" type="ORF">EDD29_8949</name>
</gene>
<dbReference type="InterPro" id="IPR014878">
    <property type="entry name" value="THAP4-like_heme-bd"/>
</dbReference>
<dbReference type="EMBL" id="RJKE01000001">
    <property type="protein sequence ID" value="ROO91199.1"/>
    <property type="molecule type" value="Genomic_DNA"/>
</dbReference>
<comment type="function">
    <text evidence="1">Heme-binding protein able to scavenge peroxynitrite and to protect free L-tyrosine against peroxynitrite-mediated nitration, by acting as a peroxynitrite isomerase that converts peroxynitrite to nitrate. Therefore, this protein likely plays a role in peroxynitrite sensing and in the detoxification of reactive nitrogen and oxygen species (RNS and ROS, respectively). Is able to bind nitric oxide (NO) in vitro, but may act as a sensor of peroxynitrite levels in vivo.</text>
</comment>
<dbReference type="RefSeq" id="WP_123670051.1">
    <property type="nucleotide sequence ID" value="NZ_RJKE01000001.1"/>
</dbReference>